<dbReference type="GO" id="GO:0016592">
    <property type="term" value="C:mediator complex"/>
    <property type="evidence" value="ECO:0007669"/>
    <property type="project" value="InterPro"/>
</dbReference>
<evidence type="ECO:0000256" key="5">
    <source>
        <dbReference type="ARBA" id="ARBA00023163"/>
    </source>
</evidence>
<gene>
    <name evidence="8" type="primary">MED6</name>
    <name evidence="10" type="ORF">DASC09_050530</name>
</gene>
<comment type="function">
    <text evidence="8">Component of the Mediator complex, a coactivator involved in the regulated transcription of nearly all RNA polymerase II-dependent genes. Mediator functions as a bridge to convey information from gene-specific regulatory proteins to the basal RNA polymerase II transcription machinery. Mediator is recruited to promoters by direct interactions with regulatory proteins and serves as a scaffold for the assembly of a functional preinitiation complex with RNA polymerase II and the general transcription factors.</text>
</comment>
<evidence type="ECO:0000256" key="7">
    <source>
        <dbReference type="ARBA" id="ARBA00031259"/>
    </source>
</evidence>
<dbReference type="Gene3D" id="3.10.450.580">
    <property type="entry name" value="Mediator complex, subunit Med6"/>
    <property type="match status" value="1"/>
</dbReference>
<dbReference type="PANTHER" id="PTHR13104">
    <property type="entry name" value="MED-6-RELATED"/>
    <property type="match status" value="1"/>
</dbReference>
<dbReference type="InterPro" id="IPR007018">
    <property type="entry name" value="Mediator_Med6"/>
</dbReference>
<comment type="caution">
    <text evidence="10">The sequence shown here is derived from an EMBL/GenBank/DDBJ whole genome shotgun (WGS) entry which is preliminary data.</text>
</comment>
<keyword evidence="11" id="KW-1185">Reference proteome</keyword>
<dbReference type="AlphaFoldDB" id="A0AAV5QS41"/>
<proteinExistence type="inferred from homology"/>
<dbReference type="GO" id="GO:0006357">
    <property type="term" value="P:regulation of transcription by RNA polymerase II"/>
    <property type="evidence" value="ECO:0007669"/>
    <property type="project" value="InterPro"/>
</dbReference>
<feature type="compositionally biased region" description="Polar residues" evidence="9">
    <location>
        <begin position="206"/>
        <end position="230"/>
    </location>
</feature>
<keyword evidence="8" id="KW-0010">Activator</keyword>
<protein>
    <recommendedName>
        <fullName evidence="3 8">Mediator of RNA polymerase II transcription subunit 6</fullName>
    </recommendedName>
    <alternativeName>
        <fullName evidence="7 8">Mediator complex subunit 6</fullName>
    </alternativeName>
</protein>
<evidence type="ECO:0000256" key="2">
    <source>
        <dbReference type="ARBA" id="ARBA00007526"/>
    </source>
</evidence>
<dbReference type="InterPro" id="IPR038566">
    <property type="entry name" value="Mediator_Med6_sf"/>
</dbReference>
<dbReference type="Pfam" id="PF04934">
    <property type="entry name" value="Med6"/>
    <property type="match status" value="1"/>
</dbReference>
<keyword evidence="4 8" id="KW-0805">Transcription regulation</keyword>
<evidence type="ECO:0000256" key="4">
    <source>
        <dbReference type="ARBA" id="ARBA00023015"/>
    </source>
</evidence>
<evidence type="ECO:0000313" key="10">
    <source>
        <dbReference type="EMBL" id="GMM37728.1"/>
    </source>
</evidence>
<dbReference type="Proteomes" id="UP001360560">
    <property type="component" value="Unassembled WGS sequence"/>
</dbReference>
<name>A0AAV5QS41_9ASCO</name>
<dbReference type="GO" id="GO:0003712">
    <property type="term" value="F:transcription coregulator activity"/>
    <property type="evidence" value="ECO:0007669"/>
    <property type="project" value="InterPro"/>
</dbReference>
<keyword evidence="6 8" id="KW-0539">Nucleus</keyword>
<accession>A0AAV5QS41</accession>
<evidence type="ECO:0000256" key="9">
    <source>
        <dbReference type="SAM" id="MobiDB-lite"/>
    </source>
</evidence>
<comment type="subcellular location">
    <subcellularLocation>
        <location evidence="1 8">Nucleus</location>
    </subcellularLocation>
</comment>
<evidence type="ECO:0000313" key="11">
    <source>
        <dbReference type="Proteomes" id="UP001360560"/>
    </source>
</evidence>
<feature type="region of interest" description="Disordered" evidence="9">
    <location>
        <begin position="206"/>
        <end position="242"/>
    </location>
</feature>
<evidence type="ECO:0000256" key="8">
    <source>
        <dbReference type="RuleBase" id="RU364143"/>
    </source>
</evidence>
<evidence type="ECO:0000256" key="6">
    <source>
        <dbReference type="ARBA" id="ARBA00023242"/>
    </source>
</evidence>
<keyword evidence="5 8" id="KW-0804">Transcription</keyword>
<evidence type="ECO:0000256" key="3">
    <source>
        <dbReference type="ARBA" id="ARBA00020634"/>
    </source>
</evidence>
<sequence length="280" mass="31072">MSADTPLDELQWSSPEWIQMFGLNSYNVLEYFSQSPFYDRASNNQVLKMQYQFHPHLMHMPQSHHEFVSALQKMSNGTEFVVHLNGEPTFYIIRKQQRHSPGPAQSSVQILHDYYIINANIYQSPSVFGILNSRLLSCVLSFKQSFNILNGMNNFNSGTGHQYVATDIQNNIVELEAKINAINKNEIESTNPTVSSATTGNMSMKRANNGNIGNSVPQAPSTGSNQNTPGNVGINAAASAQGSTRQPPAVVFDRLLGITMKELKSAEPDFGSKNLKEEIK</sequence>
<reference evidence="10 11" key="1">
    <citation type="journal article" date="2023" name="Elife">
        <title>Identification of key yeast species and microbe-microbe interactions impacting larval growth of Drosophila in the wild.</title>
        <authorList>
            <person name="Mure A."/>
            <person name="Sugiura Y."/>
            <person name="Maeda R."/>
            <person name="Honda K."/>
            <person name="Sakurai N."/>
            <person name="Takahashi Y."/>
            <person name="Watada M."/>
            <person name="Katoh T."/>
            <person name="Gotoh A."/>
            <person name="Gotoh Y."/>
            <person name="Taniguchi I."/>
            <person name="Nakamura K."/>
            <person name="Hayashi T."/>
            <person name="Katayama T."/>
            <person name="Uemura T."/>
            <person name="Hattori Y."/>
        </authorList>
    </citation>
    <scope>NUCLEOTIDE SEQUENCE [LARGE SCALE GENOMIC DNA]</scope>
    <source>
        <strain evidence="10 11">SC-9</strain>
    </source>
</reference>
<comment type="similarity">
    <text evidence="2 8">Belongs to the Mediator complex subunit 6 family.</text>
</comment>
<comment type="subunit">
    <text evidence="8">Component of the Mediator complex.</text>
</comment>
<dbReference type="EMBL" id="BTFZ01000012">
    <property type="protein sequence ID" value="GMM37728.1"/>
    <property type="molecule type" value="Genomic_DNA"/>
</dbReference>
<evidence type="ECO:0000256" key="1">
    <source>
        <dbReference type="ARBA" id="ARBA00004123"/>
    </source>
</evidence>
<organism evidence="10 11">
    <name type="scientific">Saccharomycopsis crataegensis</name>
    <dbReference type="NCBI Taxonomy" id="43959"/>
    <lineage>
        <taxon>Eukaryota</taxon>
        <taxon>Fungi</taxon>
        <taxon>Dikarya</taxon>
        <taxon>Ascomycota</taxon>
        <taxon>Saccharomycotina</taxon>
        <taxon>Saccharomycetes</taxon>
        <taxon>Saccharomycopsidaceae</taxon>
        <taxon>Saccharomycopsis</taxon>
    </lineage>
</organism>